<comment type="caution">
    <text evidence="2">The sequence shown here is derived from an EMBL/GenBank/DDBJ whole genome shotgun (WGS) entry which is preliminary data.</text>
</comment>
<keyword evidence="3" id="KW-1185">Reference proteome</keyword>
<keyword evidence="1" id="KW-0472">Membrane</keyword>
<sequence>MPRFFPGHKKPDRNKNFFQNYSDHLNYLQDKYAEAWEEFKNQATFDQKLDFIGEQALERLNLFEKLRDGHDYFDEVVGATALPALGLVISIATLGMALWEGIQALVIRTGIARGSIQEHQEGAKQDLLVSGVAFLGAIASFLKSAVSLITRPVITAIRGFEEQNIDRFITDDTYANRLANF</sequence>
<evidence type="ECO:0000313" key="2">
    <source>
        <dbReference type="EMBL" id="MCL9685480.1"/>
    </source>
</evidence>
<accession>A0A9X2D2J6</accession>
<evidence type="ECO:0000256" key="1">
    <source>
        <dbReference type="SAM" id="Phobius"/>
    </source>
</evidence>
<organism evidence="2 3">
    <name type="scientific">Legionella maioricensis</name>
    <dbReference type="NCBI Taxonomy" id="2896528"/>
    <lineage>
        <taxon>Bacteria</taxon>
        <taxon>Pseudomonadati</taxon>
        <taxon>Pseudomonadota</taxon>
        <taxon>Gammaproteobacteria</taxon>
        <taxon>Legionellales</taxon>
        <taxon>Legionellaceae</taxon>
        <taxon>Legionella</taxon>
    </lineage>
</organism>
<dbReference type="RefSeq" id="WP_250424161.1">
    <property type="nucleotide sequence ID" value="NZ_JAJKBJ010000027.1"/>
</dbReference>
<name>A0A9X2D2J6_9GAMM</name>
<evidence type="ECO:0000313" key="3">
    <source>
        <dbReference type="Proteomes" id="UP001139721"/>
    </source>
</evidence>
<reference evidence="2" key="1">
    <citation type="submission" date="2021-11" db="EMBL/GenBank/DDBJ databases">
        <title>Legionella maioricencis sp. nov., a new species isolated from hot water samples in Mallorca.</title>
        <authorList>
            <person name="Crespi S."/>
            <person name="Drasar V."/>
            <person name="Salva-Serra F."/>
            <person name="Jaen-Luchoro D."/>
            <person name="Pineiro-Iglesias B."/>
            <person name="Aliaga F."/>
            <person name="Fernandez-Juarez V."/>
            <person name="Coll G."/>
            <person name="Moore E.R.B."/>
            <person name="Bennasar-Figueras A."/>
        </authorList>
    </citation>
    <scope>NUCLEOTIDE SEQUENCE</scope>
    <source>
        <strain evidence="2">HCPI-6</strain>
    </source>
</reference>
<feature type="transmembrane region" description="Helical" evidence="1">
    <location>
        <begin position="76"/>
        <end position="99"/>
    </location>
</feature>
<keyword evidence="1" id="KW-0812">Transmembrane</keyword>
<feature type="transmembrane region" description="Helical" evidence="1">
    <location>
        <begin position="127"/>
        <end position="149"/>
    </location>
</feature>
<keyword evidence="1" id="KW-1133">Transmembrane helix</keyword>
<proteinExistence type="predicted"/>
<dbReference type="Proteomes" id="UP001139721">
    <property type="component" value="Unassembled WGS sequence"/>
</dbReference>
<protein>
    <submittedName>
        <fullName evidence="2">Uncharacterized protein</fullName>
    </submittedName>
</protein>
<dbReference type="EMBL" id="JAJKBJ010000027">
    <property type="protein sequence ID" value="MCL9685480.1"/>
    <property type="molecule type" value="Genomic_DNA"/>
</dbReference>
<gene>
    <name evidence="2" type="ORF">LOX96_15360</name>
</gene>
<dbReference type="AlphaFoldDB" id="A0A9X2D2J6"/>